<evidence type="ECO:0000313" key="5">
    <source>
        <dbReference type="Proteomes" id="UP000499080"/>
    </source>
</evidence>
<reference evidence="3 5" key="1">
    <citation type="journal article" date="2019" name="Sci. Rep.">
        <title>Orb-weaving spider Araneus ventricosus genome elucidates the spidroin gene catalogue.</title>
        <authorList>
            <person name="Kono N."/>
            <person name="Nakamura H."/>
            <person name="Ohtoshi R."/>
            <person name="Moran D.A.P."/>
            <person name="Shinohara A."/>
            <person name="Yoshida Y."/>
            <person name="Fujiwara M."/>
            <person name="Mori M."/>
            <person name="Tomita M."/>
            <person name="Arakawa K."/>
        </authorList>
    </citation>
    <scope>NUCLEOTIDE SEQUENCE [LARGE SCALE GENOMIC DNA]</scope>
</reference>
<evidence type="ECO:0000313" key="3">
    <source>
        <dbReference type="EMBL" id="GBN13214.1"/>
    </source>
</evidence>
<gene>
    <name evidence="3" type="ORF">AVEN_148801_1</name>
    <name evidence="4" type="ORF">AVEN_207886_1</name>
    <name evidence="2" type="ORF">AVEN_25546_1</name>
    <name evidence="1" type="ORF">AVEN_273626_1</name>
</gene>
<sequence length="43" mass="4979">MRSSPSDSAHARLTRTVDLCWKSGLEPGTLWSRRKPERRDPLK</sequence>
<dbReference type="AlphaFoldDB" id="A0A4Y2LF89"/>
<evidence type="ECO:0000313" key="2">
    <source>
        <dbReference type="EMBL" id="GBN13157.1"/>
    </source>
</evidence>
<name>A0A4Y2LF89_ARAVE</name>
<dbReference type="Proteomes" id="UP000499080">
    <property type="component" value="Unassembled WGS sequence"/>
</dbReference>
<dbReference type="EMBL" id="BGPR01199202">
    <property type="protein sequence ID" value="GBN13247.1"/>
    <property type="molecule type" value="Genomic_DNA"/>
</dbReference>
<dbReference type="EMBL" id="BGPR01199171">
    <property type="protein sequence ID" value="GBN13157.1"/>
    <property type="molecule type" value="Genomic_DNA"/>
</dbReference>
<dbReference type="EMBL" id="BGPR01199191">
    <property type="protein sequence ID" value="GBN13214.1"/>
    <property type="molecule type" value="Genomic_DNA"/>
</dbReference>
<keyword evidence="5" id="KW-1185">Reference proteome</keyword>
<accession>A0A4Y2LF89</accession>
<evidence type="ECO:0000313" key="4">
    <source>
        <dbReference type="EMBL" id="GBN13247.1"/>
    </source>
</evidence>
<comment type="caution">
    <text evidence="3">The sequence shown here is derived from an EMBL/GenBank/DDBJ whole genome shotgun (WGS) entry which is preliminary data.</text>
</comment>
<evidence type="ECO:0000313" key="1">
    <source>
        <dbReference type="EMBL" id="GBN13151.1"/>
    </source>
</evidence>
<dbReference type="EMBL" id="BGPR01199170">
    <property type="protein sequence ID" value="GBN13151.1"/>
    <property type="molecule type" value="Genomic_DNA"/>
</dbReference>
<feature type="non-terminal residue" evidence="3">
    <location>
        <position position="43"/>
    </location>
</feature>
<organism evidence="3 5">
    <name type="scientific">Araneus ventricosus</name>
    <name type="common">Orbweaver spider</name>
    <name type="synonym">Epeira ventricosa</name>
    <dbReference type="NCBI Taxonomy" id="182803"/>
    <lineage>
        <taxon>Eukaryota</taxon>
        <taxon>Metazoa</taxon>
        <taxon>Ecdysozoa</taxon>
        <taxon>Arthropoda</taxon>
        <taxon>Chelicerata</taxon>
        <taxon>Arachnida</taxon>
        <taxon>Araneae</taxon>
        <taxon>Araneomorphae</taxon>
        <taxon>Entelegynae</taxon>
        <taxon>Araneoidea</taxon>
        <taxon>Araneidae</taxon>
        <taxon>Araneus</taxon>
    </lineage>
</organism>
<proteinExistence type="predicted"/>
<protein>
    <submittedName>
        <fullName evidence="3">Uncharacterized protein</fullName>
    </submittedName>
</protein>